<dbReference type="PROSITE" id="PS51718">
    <property type="entry name" value="G_DYNAMIN_2"/>
    <property type="match status" value="1"/>
</dbReference>
<dbReference type="InterPro" id="IPR000375">
    <property type="entry name" value="Dynamin_stalk"/>
</dbReference>
<evidence type="ECO:0000256" key="1">
    <source>
        <dbReference type="ARBA" id="ARBA00022741"/>
    </source>
</evidence>
<dbReference type="Gene3D" id="3.40.50.300">
    <property type="entry name" value="P-loop containing nucleotide triphosphate hydrolases"/>
    <property type="match status" value="1"/>
</dbReference>
<dbReference type="SUPFAM" id="SSF52540">
    <property type="entry name" value="P-loop containing nucleoside triphosphate hydrolases"/>
    <property type="match status" value="1"/>
</dbReference>
<keyword evidence="6" id="KW-1185">Reference proteome</keyword>
<dbReference type="InterPro" id="IPR030381">
    <property type="entry name" value="G_DYNAMIN_dom"/>
</dbReference>
<dbReference type="GO" id="GO:0003924">
    <property type="term" value="F:GTPase activity"/>
    <property type="evidence" value="ECO:0007669"/>
    <property type="project" value="InterPro"/>
</dbReference>
<dbReference type="GO" id="GO:0016020">
    <property type="term" value="C:membrane"/>
    <property type="evidence" value="ECO:0007669"/>
    <property type="project" value="TreeGrafter"/>
</dbReference>
<dbReference type="GO" id="GO:0005525">
    <property type="term" value="F:GTP binding"/>
    <property type="evidence" value="ECO:0007669"/>
    <property type="project" value="InterPro"/>
</dbReference>
<dbReference type="InterPro" id="IPR045063">
    <property type="entry name" value="Dynamin_N"/>
</dbReference>
<keyword evidence="5" id="KW-0378">Hydrolase</keyword>
<dbReference type="PANTHER" id="PTHR11566">
    <property type="entry name" value="DYNAMIN"/>
    <property type="match status" value="1"/>
</dbReference>
<evidence type="ECO:0000259" key="4">
    <source>
        <dbReference type="PROSITE" id="PS51718"/>
    </source>
</evidence>
<keyword evidence="1" id="KW-0547">Nucleotide-binding</keyword>
<dbReference type="Proteomes" id="UP000054007">
    <property type="component" value="Unassembled WGS sequence"/>
</dbReference>
<dbReference type="EMBL" id="KN880793">
    <property type="protein sequence ID" value="KIY62353.1"/>
    <property type="molecule type" value="Genomic_DNA"/>
</dbReference>
<dbReference type="Pfam" id="PF00350">
    <property type="entry name" value="Dynamin_N"/>
    <property type="match status" value="1"/>
</dbReference>
<dbReference type="Pfam" id="PF01031">
    <property type="entry name" value="Dynamin_M"/>
    <property type="match status" value="1"/>
</dbReference>
<dbReference type="SMART" id="SM00053">
    <property type="entry name" value="DYNc"/>
    <property type="match status" value="1"/>
</dbReference>
<dbReference type="GO" id="GO:0005737">
    <property type="term" value="C:cytoplasm"/>
    <property type="evidence" value="ECO:0007669"/>
    <property type="project" value="TreeGrafter"/>
</dbReference>
<dbReference type="PRINTS" id="PR00195">
    <property type="entry name" value="DYNAMIN"/>
</dbReference>
<feature type="domain" description="GED" evidence="3">
    <location>
        <begin position="577"/>
        <end position="671"/>
    </location>
</feature>
<accession>A0A0D7AVE0</accession>
<dbReference type="STRING" id="1314674.A0A0D7AVE0"/>
<dbReference type="InterPro" id="IPR020850">
    <property type="entry name" value="GED_dom"/>
</dbReference>
<dbReference type="InterPro" id="IPR001401">
    <property type="entry name" value="Dynamin_GTPase"/>
</dbReference>
<name>A0A0D7AVE0_9AGAR</name>
<feature type="domain" description="Dynamin-type G" evidence="4">
    <location>
        <begin position="42"/>
        <end position="346"/>
    </location>
</feature>
<dbReference type="Pfam" id="PF02212">
    <property type="entry name" value="GED"/>
    <property type="match status" value="1"/>
</dbReference>
<evidence type="ECO:0000256" key="2">
    <source>
        <dbReference type="ARBA" id="ARBA00023134"/>
    </source>
</evidence>
<keyword evidence="2" id="KW-0342">GTP-binding</keyword>
<dbReference type="CDD" id="cd08771">
    <property type="entry name" value="DLP_1"/>
    <property type="match status" value="1"/>
</dbReference>
<gene>
    <name evidence="5" type="ORF">CYLTODRAFT_426996</name>
</gene>
<sequence>MLDPADTPPRTSTMSGVEEYALHTRRLMTLTKALRSGGGQAVVDIPRIVVIGNQSAGKSSLVEGIADIKAPREAGTCTRCPMEFRLSYSPQAWSCQVYLRFEKDTSGVKLTDVKEVKFGGLIDDKDELEIQLRRAQLAILNPDTDPDNFLEMNRQQASAHPNQLGFSSNVVCLDVSGPETPDLSFIDLPGLVSNEEDSIIDLVRDLVVDHISGNALILLTITMRDDIQNQAAARLAKEVDPRGVRTLGVLTKPDTLQHGEEHGWLDILSGTSHRLHHGYFVTKQPGPAELEENIDHAEARQREKTYFATKQPWKDANGVVRSRMGIPSLTVTLSRLLRQRIEQTLPGLRSDSKESLNAVNASLWGIPDPPSSNPTRDLLQLVGRFEKIVSSCVHGAINEEALIQHCRAVYEDYRVKIKATTPEFTFVDTEDSTTLRPRDAGDIQRFIDSRITRELPFNIPFSAKVYLIHQCFEDWPNISRECATSVFDKLKKILEEKVEATFGRFASLKENVRNVLEARLEALESATLERIDWMLKLEYPPYTLNHHYFESYRTKYIEKFQDERENEDSGSDEYNQAIVMMAEVRAYFQVAYKRIIDNVPRIIDHDCLQALSEAMNDTLTSGLGVGDDAASYRLRSYFAEDPAVQAEREELMAKKAKLEDVVKKLNEFSFS</sequence>
<evidence type="ECO:0000313" key="5">
    <source>
        <dbReference type="EMBL" id="KIY62353.1"/>
    </source>
</evidence>
<dbReference type="AlphaFoldDB" id="A0A0D7AVE0"/>
<dbReference type="InterPro" id="IPR027417">
    <property type="entry name" value="P-loop_NTPase"/>
</dbReference>
<dbReference type="OrthoDB" id="5061070at2759"/>
<dbReference type="InterPro" id="IPR003130">
    <property type="entry name" value="GED"/>
</dbReference>
<evidence type="ECO:0000313" key="6">
    <source>
        <dbReference type="Proteomes" id="UP000054007"/>
    </source>
</evidence>
<dbReference type="Gene3D" id="1.20.120.1240">
    <property type="entry name" value="Dynamin, middle domain"/>
    <property type="match status" value="1"/>
</dbReference>
<reference evidence="5 6" key="1">
    <citation type="journal article" date="2015" name="Fungal Genet. Biol.">
        <title>Evolution of novel wood decay mechanisms in Agaricales revealed by the genome sequences of Fistulina hepatica and Cylindrobasidium torrendii.</title>
        <authorList>
            <person name="Floudas D."/>
            <person name="Held B.W."/>
            <person name="Riley R."/>
            <person name="Nagy L.G."/>
            <person name="Koehler G."/>
            <person name="Ransdell A.S."/>
            <person name="Younus H."/>
            <person name="Chow J."/>
            <person name="Chiniquy J."/>
            <person name="Lipzen A."/>
            <person name="Tritt A."/>
            <person name="Sun H."/>
            <person name="Haridas S."/>
            <person name="LaButti K."/>
            <person name="Ohm R.A."/>
            <person name="Kues U."/>
            <person name="Blanchette R.A."/>
            <person name="Grigoriev I.V."/>
            <person name="Minto R.E."/>
            <person name="Hibbett D.S."/>
        </authorList>
    </citation>
    <scope>NUCLEOTIDE SEQUENCE [LARGE SCALE GENOMIC DNA]</scope>
    <source>
        <strain evidence="5 6">FP15055 ss-10</strain>
    </source>
</reference>
<proteinExistence type="predicted"/>
<organism evidence="5 6">
    <name type="scientific">Cylindrobasidium torrendii FP15055 ss-10</name>
    <dbReference type="NCBI Taxonomy" id="1314674"/>
    <lineage>
        <taxon>Eukaryota</taxon>
        <taxon>Fungi</taxon>
        <taxon>Dikarya</taxon>
        <taxon>Basidiomycota</taxon>
        <taxon>Agaricomycotina</taxon>
        <taxon>Agaricomycetes</taxon>
        <taxon>Agaricomycetidae</taxon>
        <taxon>Agaricales</taxon>
        <taxon>Marasmiineae</taxon>
        <taxon>Physalacriaceae</taxon>
        <taxon>Cylindrobasidium</taxon>
    </lineage>
</organism>
<dbReference type="GO" id="GO:0008017">
    <property type="term" value="F:microtubule binding"/>
    <property type="evidence" value="ECO:0007669"/>
    <property type="project" value="TreeGrafter"/>
</dbReference>
<protein>
    <submittedName>
        <fullName evidence="5">p-loop containing nucleoside triphosphate hydrolase protein</fullName>
    </submittedName>
</protein>
<evidence type="ECO:0000259" key="3">
    <source>
        <dbReference type="PROSITE" id="PS51388"/>
    </source>
</evidence>
<dbReference type="GO" id="GO:0005874">
    <property type="term" value="C:microtubule"/>
    <property type="evidence" value="ECO:0007669"/>
    <property type="project" value="TreeGrafter"/>
</dbReference>
<dbReference type="PROSITE" id="PS51388">
    <property type="entry name" value="GED"/>
    <property type="match status" value="1"/>
</dbReference>
<dbReference type="InterPro" id="IPR022812">
    <property type="entry name" value="Dynamin"/>
</dbReference>